<dbReference type="AlphaFoldDB" id="A0A212JNQ4"/>
<evidence type="ECO:0000313" key="1">
    <source>
        <dbReference type="EMBL" id="SBW01073.1"/>
    </source>
</evidence>
<gene>
    <name evidence="1" type="ORF">KL86DYS1_20361</name>
</gene>
<protein>
    <submittedName>
        <fullName evidence="1">Uncharacterized protein</fullName>
    </submittedName>
</protein>
<reference evidence="1" key="1">
    <citation type="submission" date="2016-04" db="EMBL/GenBank/DDBJ databases">
        <authorList>
            <person name="Evans L.H."/>
            <person name="Alamgir A."/>
            <person name="Owens N."/>
            <person name="Weber N.D."/>
            <person name="Virtaneva K."/>
            <person name="Barbian K."/>
            <person name="Babar A."/>
            <person name="Rosenke K."/>
        </authorList>
    </citation>
    <scope>NUCLEOTIDE SEQUENCE</scope>
    <source>
        <strain evidence="1">86-1</strain>
    </source>
</reference>
<dbReference type="EMBL" id="FLUM01000002">
    <property type="protein sequence ID" value="SBW01073.1"/>
    <property type="molecule type" value="Genomic_DNA"/>
</dbReference>
<organism evidence="1">
    <name type="scientific">uncultured Dysgonomonas sp</name>
    <dbReference type="NCBI Taxonomy" id="206096"/>
    <lineage>
        <taxon>Bacteria</taxon>
        <taxon>Pseudomonadati</taxon>
        <taxon>Bacteroidota</taxon>
        <taxon>Bacteroidia</taxon>
        <taxon>Bacteroidales</taxon>
        <taxon>Dysgonomonadaceae</taxon>
        <taxon>Dysgonomonas</taxon>
        <taxon>environmental samples</taxon>
    </lineage>
</organism>
<dbReference type="RefSeq" id="WP_296941581.1">
    <property type="nucleotide sequence ID" value="NZ_LT599032.1"/>
</dbReference>
<accession>A0A212JNQ4</accession>
<sequence length="181" mass="21726">MQQDIRWGSFALKFGDNSALAVMDRLKEALRPRTEYVISFYPDGTFGYYCSGKKELNRLSKFFGWRLHDTRTHEFGILTGRGYYSSDWFNACLWQCPTGERSKEIETILDYLYAPLSYDNSYFPDNVDFRHFEKDGLNCYYLYDYYRKDTKHERNDFDKRARNLIYRMLCGVQHNICYVLL</sequence>
<proteinExistence type="predicted"/>
<name>A0A212JNQ4_9BACT</name>